<evidence type="ECO:0000256" key="7">
    <source>
        <dbReference type="ARBA" id="ARBA00047899"/>
    </source>
</evidence>
<feature type="compositionally biased region" description="Low complexity" evidence="11">
    <location>
        <begin position="109"/>
        <end position="119"/>
    </location>
</feature>
<evidence type="ECO:0000256" key="8">
    <source>
        <dbReference type="ARBA" id="ARBA00048679"/>
    </source>
</evidence>
<reference evidence="13" key="1">
    <citation type="submission" date="2016-06" db="EMBL/GenBank/DDBJ databases">
        <title>Draft Genome sequence of the fungus Inonotus baumii.</title>
        <authorList>
            <person name="Zhu H."/>
            <person name="Lin W."/>
        </authorList>
    </citation>
    <scope>NUCLEOTIDE SEQUENCE</scope>
    <source>
        <strain evidence="13">821</strain>
    </source>
</reference>
<keyword evidence="6 10" id="KW-0067">ATP-binding</keyword>
<evidence type="ECO:0000256" key="11">
    <source>
        <dbReference type="SAM" id="MobiDB-lite"/>
    </source>
</evidence>
<evidence type="ECO:0000313" key="13">
    <source>
        <dbReference type="EMBL" id="OCB85189.1"/>
    </source>
</evidence>
<evidence type="ECO:0000259" key="12">
    <source>
        <dbReference type="PROSITE" id="PS50011"/>
    </source>
</evidence>
<dbReference type="FunFam" id="1.10.510.10:FF:000183">
    <property type="entry name" value="Serine/threonine-protein kinase hal4"/>
    <property type="match status" value="1"/>
</dbReference>
<keyword evidence="5" id="KW-0418">Kinase</keyword>
<evidence type="ECO:0000256" key="1">
    <source>
        <dbReference type="ARBA" id="ARBA00012513"/>
    </source>
</evidence>
<dbReference type="GO" id="GO:0004674">
    <property type="term" value="F:protein serine/threonine kinase activity"/>
    <property type="evidence" value="ECO:0007669"/>
    <property type="project" value="UniProtKB-KW"/>
</dbReference>
<organism evidence="13 14">
    <name type="scientific">Sanghuangporus baumii</name>
    <name type="common">Phellinus baumii</name>
    <dbReference type="NCBI Taxonomy" id="108892"/>
    <lineage>
        <taxon>Eukaryota</taxon>
        <taxon>Fungi</taxon>
        <taxon>Dikarya</taxon>
        <taxon>Basidiomycota</taxon>
        <taxon>Agaricomycotina</taxon>
        <taxon>Agaricomycetes</taxon>
        <taxon>Hymenochaetales</taxon>
        <taxon>Hymenochaetaceae</taxon>
        <taxon>Sanghuangporus</taxon>
    </lineage>
</organism>
<keyword evidence="3" id="KW-0808">Transferase</keyword>
<feature type="binding site" evidence="10">
    <location>
        <position position="300"/>
    </location>
    <ligand>
        <name>ATP</name>
        <dbReference type="ChEBI" id="CHEBI:30616"/>
    </ligand>
</feature>
<comment type="caution">
    <text evidence="13">The sequence shown here is derived from an EMBL/GenBank/DDBJ whole genome shotgun (WGS) entry which is preliminary data.</text>
</comment>
<comment type="catalytic activity">
    <reaction evidence="7">
        <text>L-threonyl-[protein] + ATP = O-phospho-L-threonyl-[protein] + ADP + H(+)</text>
        <dbReference type="Rhea" id="RHEA:46608"/>
        <dbReference type="Rhea" id="RHEA-COMP:11060"/>
        <dbReference type="Rhea" id="RHEA-COMP:11605"/>
        <dbReference type="ChEBI" id="CHEBI:15378"/>
        <dbReference type="ChEBI" id="CHEBI:30013"/>
        <dbReference type="ChEBI" id="CHEBI:30616"/>
        <dbReference type="ChEBI" id="CHEBI:61977"/>
        <dbReference type="ChEBI" id="CHEBI:456216"/>
        <dbReference type="EC" id="2.7.11.1"/>
    </reaction>
</comment>
<evidence type="ECO:0000256" key="3">
    <source>
        <dbReference type="ARBA" id="ARBA00022679"/>
    </source>
</evidence>
<sequence>MQDSQETAQAEGEGADGSDKPPHDVSLARLPKSRRNSFLNKFNLSRPSSNTPRGDAKPTARPTAPTSPSSIPLPPPEAGAFPKEPGYTKGELGHLVMQQTTIVPSTGLETPPAESPGESSSDEESWPPSASSSRPHSRANSRVPSVNYGRSTVVPANRSRRPSASSSKSEERLKTGIVSSALPSRELPSRPSESTLTPTPSRPKPASRPPSVHSEGGHKFQLKDLLAGTPKLHRKSSARSSASSKADSDGDRRSTAGESTVSLSQKYGVCERLAIGKGATSVVRLAHKWDRSDEKLYAVKEFRKRRKNESEKEYVKKLTAEFCISSTLHHVNIVETVDLIQDENKHWCEVMEFCPGGDLYAAIKKGGMSPSEVECCFKQILTGVAYLHSQGVAHRDIKPENLFFNSKGQLKIGDYGASTVYRLPWESTVHMSTGLCGSEPYIAPEQFAGKPYDARLVDIWACGVVYYCLHFQELPWRVAQSSDPLYAAYVQACSSSNPATAACPPTINNLSPRACRPLIRKMLDPDPKHRWTIEDIVAFPWVQGIEVCHAVEKPSHVHVYARALAEAQARESS</sequence>
<feature type="region of interest" description="Disordered" evidence="11">
    <location>
        <begin position="231"/>
        <end position="261"/>
    </location>
</feature>
<feature type="compositionally biased region" description="Low complexity" evidence="11">
    <location>
        <begin position="179"/>
        <end position="199"/>
    </location>
</feature>
<dbReference type="PROSITE" id="PS00107">
    <property type="entry name" value="PROTEIN_KINASE_ATP"/>
    <property type="match status" value="1"/>
</dbReference>
<keyword evidence="4 10" id="KW-0547">Nucleotide-binding</keyword>
<dbReference type="GO" id="GO:0030003">
    <property type="term" value="P:intracellular monoatomic cation homeostasis"/>
    <property type="evidence" value="ECO:0007669"/>
    <property type="project" value="TreeGrafter"/>
</dbReference>
<dbReference type="AlphaFoldDB" id="A0A9Q5N995"/>
<feature type="compositionally biased region" description="Polar residues" evidence="11">
    <location>
        <begin position="36"/>
        <end position="52"/>
    </location>
</feature>
<dbReference type="SUPFAM" id="SSF56112">
    <property type="entry name" value="Protein kinase-like (PK-like)"/>
    <property type="match status" value="1"/>
</dbReference>
<dbReference type="InterPro" id="IPR000719">
    <property type="entry name" value="Prot_kinase_dom"/>
</dbReference>
<feature type="compositionally biased region" description="Polar residues" evidence="11">
    <location>
        <begin position="97"/>
        <end position="108"/>
    </location>
</feature>
<protein>
    <recommendedName>
        <fullName evidence="1">non-specific serine/threonine protein kinase</fullName>
        <ecNumber evidence="1">2.7.11.1</ecNumber>
    </recommendedName>
    <alternativeName>
        <fullName evidence="9">Halotolerance protein 4</fullName>
    </alternativeName>
</protein>
<comment type="catalytic activity">
    <reaction evidence="8">
        <text>L-seryl-[protein] + ATP = O-phospho-L-seryl-[protein] + ADP + H(+)</text>
        <dbReference type="Rhea" id="RHEA:17989"/>
        <dbReference type="Rhea" id="RHEA-COMP:9863"/>
        <dbReference type="Rhea" id="RHEA-COMP:11604"/>
        <dbReference type="ChEBI" id="CHEBI:15378"/>
        <dbReference type="ChEBI" id="CHEBI:29999"/>
        <dbReference type="ChEBI" id="CHEBI:30616"/>
        <dbReference type="ChEBI" id="CHEBI:83421"/>
        <dbReference type="ChEBI" id="CHEBI:456216"/>
        <dbReference type="EC" id="2.7.11.1"/>
    </reaction>
</comment>
<dbReference type="InterPro" id="IPR008271">
    <property type="entry name" value="Ser/Thr_kinase_AS"/>
</dbReference>
<evidence type="ECO:0000256" key="2">
    <source>
        <dbReference type="ARBA" id="ARBA00022527"/>
    </source>
</evidence>
<dbReference type="GO" id="GO:0005524">
    <property type="term" value="F:ATP binding"/>
    <property type="evidence" value="ECO:0007669"/>
    <property type="project" value="UniProtKB-UniRule"/>
</dbReference>
<gene>
    <name evidence="13" type="ORF">A7U60_g7815</name>
</gene>
<dbReference type="PANTHER" id="PTHR24343:SF558">
    <property type="entry name" value="PROTEIN KINASE DOMAIN-CONTAINING PROTEIN"/>
    <property type="match status" value="1"/>
</dbReference>
<dbReference type="EMBL" id="LNZH02000211">
    <property type="protein sequence ID" value="OCB85189.1"/>
    <property type="molecule type" value="Genomic_DNA"/>
</dbReference>
<dbReference type="PROSITE" id="PS00108">
    <property type="entry name" value="PROTEIN_KINASE_ST"/>
    <property type="match status" value="1"/>
</dbReference>
<dbReference type="InterPro" id="IPR017441">
    <property type="entry name" value="Protein_kinase_ATP_BS"/>
</dbReference>
<dbReference type="CDD" id="cd13994">
    <property type="entry name" value="STKc_HAL4_like"/>
    <property type="match status" value="1"/>
</dbReference>
<evidence type="ECO:0000256" key="4">
    <source>
        <dbReference type="ARBA" id="ARBA00022741"/>
    </source>
</evidence>
<feature type="compositionally biased region" description="Low complexity" evidence="11">
    <location>
        <begin position="126"/>
        <end position="142"/>
    </location>
</feature>
<dbReference type="GO" id="GO:0005829">
    <property type="term" value="C:cytosol"/>
    <property type="evidence" value="ECO:0007669"/>
    <property type="project" value="TreeGrafter"/>
</dbReference>
<dbReference type="PANTHER" id="PTHR24343">
    <property type="entry name" value="SERINE/THREONINE KINASE"/>
    <property type="match status" value="1"/>
</dbReference>
<dbReference type="PROSITE" id="PS50011">
    <property type="entry name" value="PROTEIN_KINASE_DOM"/>
    <property type="match status" value="1"/>
</dbReference>
<feature type="compositionally biased region" description="Basic and acidic residues" evidence="11">
    <location>
        <begin position="246"/>
        <end position="255"/>
    </location>
</feature>
<keyword evidence="2" id="KW-0723">Serine/threonine-protein kinase</keyword>
<dbReference type="SMART" id="SM00220">
    <property type="entry name" value="S_TKc"/>
    <property type="match status" value="1"/>
</dbReference>
<feature type="domain" description="Protein kinase" evidence="12">
    <location>
        <begin position="269"/>
        <end position="542"/>
    </location>
</feature>
<accession>A0A9Q5N995</accession>
<evidence type="ECO:0000256" key="9">
    <source>
        <dbReference type="ARBA" id="ARBA00078109"/>
    </source>
</evidence>
<evidence type="ECO:0000256" key="6">
    <source>
        <dbReference type="ARBA" id="ARBA00022840"/>
    </source>
</evidence>
<evidence type="ECO:0000256" key="5">
    <source>
        <dbReference type="ARBA" id="ARBA00022777"/>
    </source>
</evidence>
<feature type="region of interest" description="Disordered" evidence="11">
    <location>
        <begin position="1"/>
        <end position="218"/>
    </location>
</feature>
<keyword evidence="14" id="KW-1185">Reference proteome</keyword>
<name>A0A9Q5N995_SANBA</name>
<feature type="compositionally biased region" description="Low complexity" evidence="11">
    <location>
        <begin position="57"/>
        <end position="70"/>
    </location>
</feature>
<proteinExistence type="predicted"/>
<evidence type="ECO:0000313" key="14">
    <source>
        <dbReference type="Proteomes" id="UP000757232"/>
    </source>
</evidence>
<evidence type="ECO:0000256" key="10">
    <source>
        <dbReference type="PROSITE-ProRule" id="PRU10141"/>
    </source>
</evidence>
<dbReference type="EC" id="2.7.11.1" evidence="1"/>
<dbReference type="InterPro" id="IPR011009">
    <property type="entry name" value="Kinase-like_dom_sf"/>
</dbReference>
<dbReference type="Pfam" id="PF00069">
    <property type="entry name" value="Pkinase"/>
    <property type="match status" value="1"/>
</dbReference>
<dbReference type="OrthoDB" id="6513151at2759"/>
<dbReference type="Gene3D" id="1.10.510.10">
    <property type="entry name" value="Transferase(Phosphotransferase) domain 1"/>
    <property type="match status" value="1"/>
</dbReference>
<dbReference type="Proteomes" id="UP000757232">
    <property type="component" value="Unassembled WGS sequence"/>
</dbReference>